<dbReference type="EMBL" id="JAAABJ010000507">
    <property type="protein sequence ID" value="NAW51097.1"/>
    <property type="molecule type" value="Genomic_DNA"/>
</dbReference>
<feature type="transmembrane region" description="Helical" evidence="1">
    <location>
        <begin position="6"/>
        <end position="25"/>
    </location>
</feature>
<keyword evidence="1" id="KW-0812">Transmembrane</keyword>
<keyword evidence="1" id="KW-1133">Transmembrane helix</keyword>
<dbReference type="InterPro" id="IPR011256">
    <property type="entry name" value="Reg_factor_effector_dom_sf"/>
</dbReference>
<name>A0A845PXA1_9FLAO</name>
<comment type="caution">
    <text evidence="3">The sequence shown here is derived from an EMBL/GenBank/DDBJ whole genome shotgun (WGS) entry which is preliminary data.</text>
</comment>
<dbReference type="Proteomes" id="UP000553459">
    <property type="component" value="Unassembled WGS sequence"/>
</dbReference>
<dbReference type="SUPFAM" id="SSF55961">
    <property type="entry name" value="Bet v1-like"/>
    <property type="match status" value="1"/>
</dbReference>
<dbReference type="Pfam" id="PF06445">
    <property type="entry name" value="GyrI-like"/>
    <property type="match status" value="1"/>
</dbReference>
<dbReference type="Gene3D" id="3.20.80.10">
    <property type="entry name" value="Regulatory factor, effector binding domain"/>
    <property type="match status" value="1"/>
</dbReference>
<keyword evidence="4" id="KW-1185">Reference proteome</keyword>
<evidence type="ECO:0000259" key="2">
    <source>
        <dbReference type="Pfam" id="PF06445"/>
    </source>
</evidence>
<accession>A0A845PXA1</accession>
<evidence type="ECO:0000313" key="4">
    <source>
        <dbReference type="Proteomes" id="UP000553459"/>
    </source>
</evidence>
<gene>
    <name evidence="3" type="ORF">GNY06_06830</name>
</gene>
<evidence type="ECO:0000313" key="3">
    <source>
        <dbReference type="EMBL" id="NAW51097.1"/>
    </source>
</evidence>
<proteinExistence type="predicted"/>
<dbReference type="SUPFAM" id="SSF55136">
    <property type="entry name" value="Probable bacterial effector-binding domain"/>
    <property type="match status" value="1"/>
</dbReference>
<evidence type="ECO:0000256" key="1">
    <source>
        <dbReference type="SAM" id="Phobius"/>
    </source>
</evidence>
<sequence length="346" mass="40373">MKWIKLIITFLIIIFGIYAISMLFVEKTKSFSVKKEVHYPLEKVFPQFNNLCNLSRWNKFVQDGESELSFSFYEPYEGTGSSMRFVNKRDSAQRGDLFIRYMMPGSGIKYQLFRNGDSHPYYIDVKFEKLGEDKTEITWFVKTPPTPYLKRSLNLLYEEDFISAIDKSILSLDHVLGSKVDKEKRINSIQYNKIFVEDNQEKLLIGISASTPTRKNGDFYNSVVMNYNQLHTFMIKDLEKKDDEFGDLHLMLNSEGPNNKISYFCGVEVSKTFDINDNNFSFRTIKRGKSISTYYKGDYEGIKKTITNLKEEAKKMEMSTGELVEIFMEPPAENKEVILKITLQIY</sequence>
<protein>
    <submittedName>
        <fullName evidence="3">Polyketide cyclase</fullName>
    </submittedName>
</protein>
<dbReference type="RefSeq" id="WP_166519383.1">
    <property type="nucleotide sequence ID" value="NZ_JAAABJ010000507.1"/>
</dbReference>
<reference evidence="3 4" key="1">
    <citation type="submission" date="2019-11" db="EMBL/GenBank/DDBJ databases">
        <title>Characterization of Elizabethkingia argenteiflava sp. nov., isolated from inner surface of Soybean Pods.</title>
        <authorList>
            <person name="Mo S."/>
        </authorList>
    </citation>
    <scope>NUCLEOTIDE SEQUENCE [LARGE SCALE GENOMIC DNA]</scope>
    <source>
        <strain evidence="3 4">YB22</strain>
    </source>
</reference>
<dbReference type="AlphaFoldDB" id="A0A845PXA1"/>
<organism evidence="3 4">
    <name type="scientific">Elizabethkingia argenteiflava</name>
    <dbReference type="NCBI Taxonomy" id="2681556"/>
    <lineage>
        <taxon>Bacteria</taxon>
        <taxon>Pseudomonadati</taxon>
        <taxon>Bacteroidota</taxon>
        <taxon>Flavobacteriia</taxon>
        <taxon>Flavobacteriales</taxon>
        <taxon>Weeksellaceae</taxon>
        <taxon>Elizabethkingia</taxon>
    </lineage>
</organism>
<dbReference type="InterPro" id="IPR029442">
    <property type="entry name" value="GyrI-like"/>
</dbReference>
<keyword evidence="1" id="KW-0472">Membrane</keyword>
<feature type="domain" description="GyrI-like small molecule binding" evidence="2">
    <location>
        <begin position="195"/>
        <end position="341"/>
    </location>
</feature>